<dbReference type="EMBL" id="VWNA01000001">
    <property type="protein sequence ID" value="MQT12616.1"/>
    <property type="molecule type" value="Genomic_DNA"/>
</dbReference>
<comment type="similarity">
    <text evidence="1 2">Belongs to the short-chain dehydrogenases/reductases (SDR) family.</text>
</comment>
<accession>A0A6A7Y1P5</accession>
<dbReference type="AlphaFoldDB" id="A0A6A7Y1P5"/>
<name>A0A6A7Y1P5_9HYPH</name>
<dbReference type="InterPro" id="IPR036291">
    <property type="entry name" value="NAD(P)-bd_dom_sf"/>
</dbReference>
<dbReference type="InterPro" id="IPR020904">
    <property type="entry name" value="Sc_DH/Rdtase_CS"/>
</dbReference>
<dbReference type="Gene3D" id="3.40.50.720">
    <property type="entry name" value="NAD(P)-binding Rossmann-like Domain"/>
    <property type="match status" value="1"/>
</dbReference>
<gene>
    <name evidence="3" type="ORF">F0357_08095</name>
</gene>
<dbReference type="InterPro" id="IPR050259">
    <property type="entry name" value="SDR"/>
</dbReference>
<evidence type="ECO:0000256" key="1">
    <source>
        <dbReference type="ARBA" id="ARBA00006484"/>
    </source>
</evidence>
<evidence type="ECO:0000256" key="2">
    <source>
        <dbReference type="RuleBase" id="RU000363"/>
    </source>
</evidence>
<dbReference type="CDD" id="cd05233">
    <property type="entry name" value="SDR_c"/>
    <property type="match status" value="1"/>
</dbReference>
<evidence type="ECO:0000313" key="4">
    <source>
        <dbReference type="Proteomes" id="UP000332515"/>
    </source>
</evidence>
<comment type="caution">
    <text evidence="3">The sequence shown here is derived from an EMBL/GenBank/DDBJ whole genome shotgun (WGS) entry which is preliminary data.</text>
</comment>
<dbReference type="PANTHER" id="PTHR42879">
    <property type="entry name" value="3-OXOACYL-(ACYL-CARRIER-PROTEIN) REDUCTASE"/>
    <property type="match status" value="1"/>
</dbReference>
<dbReference type="GO" id="GO:0032787">
    <property type="term" value="P:monocarboxylic acid metabolic process"/>
    <property type="evidence" value="ECO:0007669"/>
    <property type="project" value="UniProtKB-ARBA"/>
</dbReference>
<dbReference type="PANTHER" id="PTHR42879:SF2">
    <property type="entry name" value="3-OXOACYL-[ACYL-CARRIER-PROTEIN] REDUCTASE FABG"/>
    <property type="match status" value="1"/>
</dbReference>
<dbReference type="Pfam" id="PF00106">
    <property type="entry name" value="adh_short"/>
    <property type="match status" value="1"/>
</dbReference>
<sequence>MRGGRRALVTGGSRGIGRAIAAALIGAGYEVVILARDGAAVDRAVADRAASAGRAVDVTDSAALAAAIADTGPFDLLVNNAGGAHTAPFAKTDLDTFRRLYSLNVESAVAASQACLPAMIAAKRGRIVNIASTAGLKGFGYVSAYVAAKHALVGLTRAVALELAKTGVTVNAVCPGYTDTDLVAEGVRTIVAKTGRSEDDARAHFTASNPMGRLIAPEEVADAVLWLAGDGAAAVTGQAIVVAGGEL</sequence>
<proteinExistence type="inferred from homology"/>
<organism evidence="3 4">
    <name type="scientific">Segnochrobactrum spirostomi</name>
    <dbReference type="NCBI Taxonomy" id="2608987"/>
    <lineage>
        <taxon>Bacteria</taxon>
        <taxon>Pseudomonadati</taxon>
        <taxon>Pseudomonadota</taxon>
        <taxon>Alphaproteobacteria</taxon>
        <taxon>Hyphomicrobiales</taxon>
        <taxon>Segnochrobactraceae</taxon>
        <taxon>Segnochrobactrum</taxon>
    </lineage>
</organism>
<dbReference type="PROSITE" id="PS00061">
    <property type="entry name" value="ADH_SHORT"/>
    <property type="match status" value="1"/>
</dbReference>
<dbReference type="RefSeq" id="WP_312861505.1">
    <property type="nucleotide sequence ID" value="NZ_VWNA01000001.1"/>
</dbReference>
<dbReference type="Proteomes" id="UP000332515">
    <property type="component" value="Unassembled WGS sequence"/>
</dbReference>
<keyword evidence="4" id="KW-1185">Reference proteome</keyword>
<reference evidence="3 4" key="1">
    <citation type="submission" date="2019-09" db="EMBL/GenBank/DDBJ databases">
        <title>Segnochrobactrum spirostomi gen. nov., sp. nov., isolated from the ciliate Spirostomum cf. yagiui and description of a novel family, Segnochrobactraceae fam. nov. within the order Rhizobiales of the class Alphaproteobacteria.</title>
        <authorList>
            <person name="Akter S."/>
            <person name="Shazib S.U.A."/>
            <person name="Shin M.K."/>
        </authorList>
    </citation>
    <scope>NUCLEOTIDE SEQUENCE [LARGE SCALE GENOMIC DNA]</scope>
    <source>
        <strain evidence="3 4">Sp-1</strain>
    </source>
</reference>
<protein>
    <submittedName>
        <fullName evidence="3">SDR family oxidoreductase</fullName>
    </submittedName>
</protein>
<dbReference type="PRINTS" id="PR00080">
    <property type="entry name" value="SDRFAMILY"/>
</dbReference>
<dbReference type="PRINTS" id="PR00081">
    <property type="entry name" value="GDHRDH"/>
</dbReference>
<dbReference type="FunFam" id="3.40.50.720:FF:000084">
    <property type="entry name" value="Short-chain dehydrogenase reductase"/>
    <property type="match status" value="1"/>
</dbReference>
<dbReference type="SUPFAM" id="SSF51735">
    <property type="entry name" value="NAD(P)-binding Rossmann-fold domains"/>
    <property type="match status" value="1"/>
</dbReference>
<dbReference type="InterPro" id="IPR002347">
    <property type="entry name" value="SDR_fam"/>
</dbReference>
<evidence type="ECO:0000313" key="3">
    <source>
        <dbReference type="EMBL" id="MQT12616.1"/>
    </source>
</evidence>